<keyword evidence="4" id="KW-1185">Reference proteome</keyword>
<name>A0AAD6D836_9EURO</name>
<evidence type="ECO:0000256" key="2">
    <source>
        <dbReference type="SAM" id="MobiDB-lite"/>
    </source>
</evidence>
<comment type="caution">
    <text evidence="3">The sequence shown here is derived from an EMBL/GenBank/DDBJ whole genome shotgun (WGS) entry which is preliminary data.</text>
</comment>
<evidence type="ECO:0000313" key="4">
    <source>
        <dbReference type="Proteomes" id="UP001220324"/>
    </source>
</evidence>
<evidence type="ECO:0000313" key="3">
    <source>
        <dbReference type="EMBL" id="KAJ5556695.1"/>
    </source>
</evidence>
<feature type="coiled-coil region" evidence="1">
    <location>
        <begin position="139"/>
        <end position="166"/>
    </location>
</feature>
<keyword evidence="1" id="KW-0175">Coiled coil</keyword>
<dbReference type="EMBL" id="JAQIZZ010000001">
    <property type="protein sequence ID" value="KAJ5556695.1"/>
    <property type="molecule type" value="Genomic_DNA"/>
</dbReference>
<feature type="region of interest" description="Disordered" evidence="2">
    <location>
        <begin position="21"/>
        <end position="135"/>
    </location>
</feature>
<feature type="compositionally biased region" description="Acidic residues" evidence="2">
    <location>
        <begin position="25"/>
        <end position="34"/>
    </location>
</feature>
<accession>A0AAD6D836</accession>
<dbReference type="AlphaFoldDB" id="A0AAD6D836"/>
<sequence>MSSSMSKASTFWPGQYSARLAKALEDEDEDDAEENASHEESIAGRPESSKSIPTERVGVLHDKDERHGSRRGKEPLDEPDRPMKVADSSPRRLRRPENLANKRPAKQVRKEPFRSLSKREEETERCRKAERKTTKRLVKRRLTRDIEVLKSEMEDLQQMVAQQASLSERRKGKRVSFHEGAS</sequence>
<proteinExistence type="predicted"/>
<feature type="compositionally biased region" description="Basic and acidic residues" evidence="2">
    <location>
        <begin position="58"/>
        <end position="84"/>
    </location>
</feature>
<feature type="compositionally biased region" description="Basic and acidic residues" evidence="2">
    <location>
        <begin position="108"/>
        <end position="127"/>
    </location>
</feature>
<protein>
    <submittedName>
        <fullName evidence="3">Uncharacterized protein</fullName>
    </submittedName>
</protein>
<evidence type="ECO:0000256" key="1">
    <source>
        <dbReference type="SAM" id="Coils"/>
    </source>
</evidence>
<dbReference type="Proteomes" id="UP001220324">
    <property type="component" value="Unassembled WGS sequence"/>
</dbReference>
<organism evidence="3 4">
    <name type="scientific">Penicillium frequentans</name>
    <dbReference type="NCBI Taxonomy" id="3151616"/>
    <lineage>
        <taxon>Eukaryota</taxon>
        <taxon>Fungi</taxon>
        <taxon>Dikarya</taxon>
        <taxon>Ascomycota</taxon>
        <taxon>Pezizomycotina</taxon>
        <taxon>Eurotiomycetes</taxon>
        <taxon>Eurotiomycetidae</taxon>
        <taxon>Eurotiales</taxon>
        <taxon>Aspergillaceae</taxon>
        <taxon>Penicillium</taxon>
    </lineage>
</organism>
<gene>
    <name evidence="3" type="ORF">N7494_000610</name>
</gene>
<reference evidence="3 4" key="1">
    <citation type="journal article" date="2023" name="IMA Fungus">
        <title>Comparative genomic study of the Penicillium genus elucidates a diverse pangenome and 15 lateral gene transfer events.</title>
        <authorList>
            <person name="Petersen C."/>
            <person name="Sorensen T."/>
            <person name="Nielsen M.R."/>
            <person name="Sondergaard T.E."/>
            <person name="Sorensen J.L."/>
            <person name="Fitzpatrick D.A."/>
            <person name="Frisvad J.C."/>
            <person name="Nielsen K.L."/>
        </authorList>
    </citation>
    <scope>NUCLEOTIDE SEQUENCE [LARGE SCALE GENOMIC DNA]</scope>
    <source>
        <strain evidence="3 4">IBT 35679</strain>
    </source>
</reference>